<evidence type="ECO:0000313" key="3">
    <source>
        <dbReference type="Proteomes" id="UP000270094"/>
    </source>
</evidence>
<protein>
    <submittedName>
        <fullName evidence="2">Uncharacterized protein</fullName>
    </submittedName>
</protein>
<gene>
    <name evidence="2" type="ORF">SVUK_LOCUS14430</name>
</gene>
<feature type="transmembrane region" description="Helical" evidence="1">
    <location>
        <begin position="6"/>
        <end position="28"/>
    </location>
</feature>
<sequence length="148" mass="16133">MDHMMATVGAAVATADYGIVNFGLFVGISRTMHMQRWKRINKTTTIVIGTYGRNVNKTEGVSGEQVATILVQSTIRRLEGTVDAGTLGTRSTKWKRINKTTTIVIGAYGRNVNKTEEVSGEQVATVQSTIRRLEGTVDAGTLRTRSTK</sequence>
<organism evidence="2 3">
    <name type="scientific">Strongylus vulgaris</name>
    <name type="common">Blood worm</name>
    <dbReference type="NCBI Taxonomy" id="40348"/>
    <lineage>
        <taxon>Eukaryota</taxon>
        <taxon>Metazoa</taxon>
        <taxon>Ecdysozoa</taxon>
        <taxon>Nematoda</taxon>
        <taxon>Chromadorea</taxon>
        <taxon>Rhabditida</taxon>
        <taxon>Rhabditina</taxon>
        <taxon>Rhabditomorpha</taxon>
        <taxon>Strongyloidea</taxon>
        <taxon>Strongylidae</taxon>
        <taxon>Strongylus</taxon>
    </lineage>
</organism>
<evidence type="ECO:0000313" key="2">
    <source>
        <dbReference type="EMBL" id="VDM79432.1"/>
    </source>
</evidence>
<dbReference type="EMBL" id="UYYB01105116">
    <property type="protein sequence ID" value="VDM79432.1"/>
    <property type="molecule type" value="Genomic_DNA"/>
</dbReference>
<reference evidence="2 3" key="1">
    <citation type="submission" date="2018-11" db="EMBL/GenBank/DDBJ databases">
        <authorList>
            <consortium name="Pathogen Informatics"/>
        </authorList>
    </citation>
    <scope>NUCLEOTIDE SEQUENCE [LARGE SCALE GENOMIC DNA]</scope>
</reference>
<keyword evidence="1" id="KW-0472">Membrane</keyword>
<name>A0A3P7LJS5_STRVU</name>
<dbReference type="Proteomes" id="UP000270094">
    <property type="component" value="Unassembled WGS sequence"/>
</dbReference>
<keyword evidence="3" id="KW-1185">Reference proteome</keyword>
<dbReference type="AlphaFoldDB" id="A0A3P7LJS5"/>
<keyword evidence="1" id="KW-0812">Transmembrane</keyword>
<accession>A0A3P7LJS5</accession>
<keyword evidence="1" id="KW-1133">Transmembrane helix</keyword>
<proteinExistence type="predicted"/>
<evidence type="ECO:0000256" key="1">
    <source>
        <dbReference type="SAM" id="Phobius"/>
    </source>
</evidence>